<proteinExistence type="predicted"/>
<reference evidence="1" key="1">
    <citation type="submission" date="2022-06" db="EMBL/GenBank/DDBJ databases">
        <title>Genome public.</title>
        <authorList>
            <person name="Sun Q."/>
        </authorList>
    </citation>
    <scope>NUCLEOTIDE SEQUENCE</scope>
    <source>
        <strain evidence="1">CWNU-1</strain>
    </source>
</reference>
<evidence type="ECO:0000313" key="1">
    <source>
        <dbReference type="EMBL" id="MCM2394359.1"/>
    </source>
</evidence>
<dbReference type="RefSeq" id="WP_250924638.1">
    <property type="nucleotide sequence ID" value="NZ_JAMQAW010000118.1"/>
</dbReference>
<organism evidence="1 2">
    <name type="scientific">Streptomyces albipurpureus</name>
    <dbReference type="NCBI Taxonomy" id="2897419"/>
    <lineage>
        <taxon>Bacteria</taxon>
        <taxon>Bacillati</taxon>
        <taxon>Actinomycetota</taxon>
        <taxon>Actinomycetes</taxon>
        <taxon>Kitasatosporales</taxon>
        <taxon>Streptomycetaceae</taxon>
        <taxon>Streptomyces</taxon>
    </lineage>
</organism>
<protein>
    <submittedName>
        <fullName evidence="1">Uncharacterized protein</fullName>
    </submittedName>
</protein>
<dbReference type="Proteomes" id="UP001431429">
    <property type="component" value="Unassembled WGS sequence"/>
</dbReference>
<dbReference type="EMBL" id="JAMQAW010000118">
    <property type="protein sequence ID" value="MCM2394359.1"/>
    <property type="molecule type" value="Genomic_DNA"/>
</dbReference>
<keyword evidence="2" id="KW-1185">Reference proteome</keyword>
<evidence type="ECO:0000313" key="2">
    <source>
        <dbReference type="Proteomes" id="UP001431429"/>
    </source>
</evidence>
<gene>
    <name evidence="1" type="ORF">NBG84_39870</name>
</gene>
<name>A0ABT0V2C5_9ACTN</name>
<sequence length="104" mass="11277">MKIPGFLLRHEVTVEPYLGDSAYGPQYGPAASLRCFLDEQTRTVRSKEGQEVISSGTFYARLDAVCPAESRVTLPTGRQTTVIAALRRDGGGLATPDHLEVQLA</sequence>
<comment type="caution">
    <text evidence="1">The sequence shown here is derived from an EMBL/GenBank/DDBJ whole genome shotgun (WGS) entry which is preliminary data.</text>
</comment>
<accession>A0ABT0V2C5</accession>